<dbReference type="InterPro" id="IPR008538">
    <property type="entry name" value="Uma2"/>
</dbReference>
<proteinExistence type="predicted"/>
<dbReference type="Proteomes" id="UP000658720">
    <property type="component" value="Unassembled WGS sequence"/>
</dbReference>
<keyword evidence="2" id="KW-0378">Hydrolase</keyword>
<protein>
    <submittedName>
        <fullName evidence="2">Uma2 family endonuclease</fullName>
    </submittedName>
</protein>
<dbReference type="PANTHER" id="PTHR47152">
    <property type="entry name" value="SLR2084 PROTEIN-RELATED"/>
    <property type="match status" value="1"/>
</dbReference>
<accession>A0ABR9VR27</accession>
<keyword evidence="3" id="KW-1185">Reference proteome</keyword>
<evidence type="ECO:0000313" key="3">
    <source>
        <dbReference type="Proteomes" id="UP000658720"/>
    </source>
</evidence>
<name>A0ABR9VR27_9SYNC</name>
<dbReference type="EMBL" id="JADEVV010000018">
    <property type="protein sequence ID" value="MBE9253801.1"/>
    <property type="molecule type" value="Genomic_DNA"/>
</dbReference>
<feature type="domain" description="Putative restriction endonuclease" evidence="1">
    <location>
        <begin position="23"/>
        <end position="185"/>
    </location>
</feature>
<sequence>MLLSLDRISVLPGQTLVLKDVDWDEFEALLEELGEHRGSRIAYCHKQLEVMAPLAEHEIAKALSADLIKVLLEELDIEFYPLGSTTFKNKFLGLGLEPDNCFYIENEAKVRGLKRWDAAIDPPPDLALEVDLTSRTYLDIYAQLGVPEVWRFKHRQLEIHCLEQGKYQEQQFSRIFPSFPLKEIIPAYLKRIDDEGRNKTIKAFRAWVRSQIDAKN</sequence>
<dbReference type="Pfam" id="PF05685">
    <property type="entry name" value="Uma2"/>
    <property type="match status" value="1"/>
</dbReference>
<dbReference type="Gene3D" id="3.90.1570.10">
    <property type="entry name" value="tt1808, chain A"/>
    <property type="match status" value="1"/>
</dbReference>
<evidence type="ECO:0000313" key="2">
    <source>
        <dbReference type="EMBL" id="MBE9253801.1"/>
    </source>
</evidence>
<evidence type="ECO:0000259" key="1">
    <source>
        <dbReference type="Pfam" id="PF05685"/>
    </source>
</evidence>
<dbReference type="InterPro" id="IPR012296">
    <property type="entry name" value="Nuclease_put_TT1808"/>
</dbReference>
<dbReference type="GO" id="GO:0004519">
    <property type="term" value="F:endonuclease activity"/>
    <property type="evidence" value="ECO:0007669"/>
    <property type="project" value="UniProtKB-KW"/>
</dbReference>
<dbReference type="CDD" id="cd06260">
    <property type="entry name" value="DUF820-like"/>
    <property type="match status" value="1"/>
</dbReference>
<organism evidence="2 3">
    <name type="scientific">Synechocystis salina LEGE 00031</name>
    <dbReference type="NCBI Taxonomy" id="1828736"/>
    <lineage>
        <taxon>Bacteria</taxon>
        <taxon>Bacillati</taxon>
        <taxon>Cyanobacteriota</taxon>
        <taxon>Cyanophyceae</taxon>
        <taxon>Synechococcales</taxon>
        <taxon>Merismopediaceae</taxon>
        <taxon>Synechocystis</taxon>
    </lineage>
</organism>
<comment type="caution">
    <text evidence="2">The sequence shown here is derived from an EMBL/GenBank/DDBJ whole genome shotgun (WGS) entry which is preliminary data.</text>
</comment>
<dbReference type="RefSeq" id="WP_194019545.1">
    <property type="nucleotide sequence ID" value="NZ_JADEVV010000018.1"/>
</dbReference>
<keyword evidence="2" id="KW-0540">Nuclease</keyword>
<reference evidence="2 3" key="1">
    <citation type="submission" date="2020-10" db="EMBL/GenBank/DDBJ databases">
        <authorList>
            <person name="Castelo-Branco R."/>
            <person name="Eusebio N."/>
            <person name="Adriana R."/>
            <person name="Vieira A."/>
            <person name="Brugerolle De Fraissinette N."/>
            <person name="Rezende De Castro R."/>
            <person name="Schneider M.P."/>
            <person name="Vasconcelos V."/>
            <person name="Leao P.N."/>
        </authorList>
    </citation>
    <scope>NUCLEOTIDE SEQUENCE [LARGE SCALE GENOMIC DNA]</scope>
    <source>
        <strain evidence="2 3">LEGE 00031</strain>
    </source>
</reference>
<keyword evidence="2" id="KW-0255">Endonuclease</keyword>
<dbReference type="PANTHER" id="PTHR47152:SF1">
    <property type="entry name" value="SLL1186 PROTEIN"/>
    <property type="match status" value="1"/>
</dbReference>
<gene>
    <name evidence="2" type="ORF">IQ217_08055</name>
</gene>